<keyword evidence="5" id="KW-1185">Reference proteome</keyword>
<feature type="chain" id="PRO_5010866510" evidence="2">
    <location>
        <begin position="23"/>
        <end position="296"/>
    </location>
</feature>
<protein>
    <submittedName>
        <fullName evidence="4">Vitamin B12-binding protein</fullName>
    </submittedName>
</protein>
<evidence type="ECO:0000256" key="2">
    <source>
        <dbReference type="SAM" id="SignalP"/>
    </source>
</evidence>
<proteinExistence type="predicted"/>
<dbReference type="InterPro" id="IPR054828">
    <property type="entry name" value="Vit_B12_bind_prot"/>
</dbReference>
<dbReference type="SUPFAM" id="SSF53807">
    <property type="entry name" value="Helical backbone' metal receptor"/>
    <property type="match status" value="1"/>
</dbReference>
<reference evidence="4 5" key="1">
    <citation type="submission" date="2017-03" db="EMBL/GenBank/DDBJ databases">
        <authorList>
            <person name="Afonso C.L."/>
            <person name="Miller P.J."/>
            <person name="Scott M.A."/>
            <person name="Spackman E."/>
            <person name="Goraichik I."/>
            <person name="Dimitrov K.M."/>
            <person name="Suarez D.L."/>
            <person name="Swayne D.E."/>
        </authorList>
    </citation>
    <scope>NUCLEOTIDE SEQUENCE [LARGE SCALE GENOMIC DNA]</scope>
    <source>
        <strain evidence="4">SB41UT1</strain>
    </source>
</reference>
<dbReference type="PROSITE" id="PS50983">
    <property type="entry name" value="FE_B12_PBP"/>
    <property type="match status" value="1"/>
</dbReference>
<evidence type="ECO:0000256" key="1">
    <source>
        <dbReference type="ARBA" id="ARBA00022729"/>
    </source>
</evidence>
<dbReference type="PANTHER" id="PTHR30535:SF34">
    <property type="entry name" value="MOLYBDATE-BINDING PROTEIN MOLA"/>
    <property type="match status" value="1"/>
</dbReference>
<evidence type="ECO:0000259" key="3">
    <source>
        <dbReference type="PROSITE" id="PS50983"/>
    </source>
</evidence>
<dbReference type="Proteomes" id="UP000196573">
    <property type="component" value="Unassembled WGS sequence"/>
</dbReference>
<dbReference type="RefSeq" id="WP_087111411.1">
    <property type="nucleotide sequence ID" value="NZ_CBCSCN010000007.1"/>
</dbReference>
<dbReference type="EMBL" id="FWPT01000007">
    <property type="protein sequence ID" value="SMA49111.1"/>
    <property type="molecule type" value="Genomic_DNA"/>
</dbReference>
<organism evidence="4 5">
    <name type="scientific">Parendozoicomonas haliclonae</name>
    <dbReference type="NCBI Taxonomy" id="1960125"/>
    <lineage>
        <taxon>Bacteria</taxon>
        <taxon>Pseudomonadati</taxon>
        <taxon>Pseudomonadota</taxon>
        <taxon>Gammaproteobacteria</taxon>
        <taxon>Oceanospirillales</taxon>
        <taxon>Endozoicomonadaceae</taxon>
        <taxon>Parendozoicomonas</taxon>
    </lineage>
</organism>
<feature type="signal peptide" evidence="2">
    <location>
        <begin position="1"/>
        <end position="22"/>
    </location>
</feature>
<evidence type="ECO:0000313" key="4">
    <source>
        <dbReference type="EMBL" id="SMA49111.1"/>
    </source>
</evidence>
<name>A0A1X7ALZ1_9GAMM</name>
<sequence length="296" mass="32298">MLRLFSPLVAVFLWLTAAQAFAAPITVTDATGQTVSLKDLPKRIVSLSPHATELMFAAGGGDRLVATSSFSDYPEAAKELPVIGGYNSISVESIIALHPDLVLFWPTGNNPDIETQLNNFGIPVYHSELRSIGDIASELRNLGALSGSDQGAKVADELLTGWNELEATYGKKKTVPVFLEVWNNPLKTLNGDHMVSQLFRVCGAENIFADAPMLVPTISREEVIARKPHIILEGDHGDRLTTDTLYQEWKLFDSIPAVQNKAVYSLDGGILLRPTPRILQGARAFCEKADQARTLM</sequence>
<dbReference type="Pfam" id="PF01497">
    <property type="entry name" value="Peripla_BP_2"/>
    <property type="match status" value="1"/>
</dbReference>
<dbReference type="GO" id="GO:0071281">
    <property type="term" value="P:cellular response to iron ion"/>
    <property type="evidence" value="ECO:0007669"/>
    <property type="project" value="TreeGrafter"/>
</dbReference>
<dbReference type="InterPro" id="IPR002491">
    <property type="entry name" value="ABC_transptr_periplasmic_BD"/>
</dbReference>
<dbReference type="AlphaFoldDB" id="A0A1X7ALZ1"/>
<feature type="domain" description="Fe/B12 periplasmic-binding" evidence="3">
    <location>
        <begin position="43"/>
        <end position="296"/>
    </location>
</feature>
<dbReference type="CDD" id="cd01144">
    <property type="entry name" value="BtuF"/>
    <property type="match status" value="1"/>
</dbReference>
<evidence type="ECO:0000313" key="5">
    <source>
        <dbReference type="Proteomes" id="UP000196573"/>
    </source>
</evidence>
<gene>
    <name evidence="4" type="primary">btuF</name>
    <name evidence="4" type="ORF">EHSB41UT_03060</name>
</gene>
<keyword evidence="1 2" id="KW-0732">Signal</keyword>
<dbReference type="OrthoDB" id="6495095at2"/>
<dbReference type="InterPro" id="IPR050902">
    <property type="entry name" value="ABC_Transporter_SBP"/>
</dbReference>
<dbReference type="Gene3D" id="3.40.50.1980">
    <property type="entry name" value="Nitrogenase molybdenum iron protein domain"/>
    <property type="match status" value="2"/>
</dbReference>
<dbReference type="PANTHER" id="PTHR30535">
    <property type="entry name" value="VITAMIN B12-BINDING PROTEIN"/>
    <property type="match status" value="1"/>
</dbReference>
<dbReference type="NCBIfam" id="NF038402">
    <property type="entry name" value="TroA_like"/>
    <property type="match status" value="1"/>
</dbReference>
<accession>A0A1X7ALZ1</accession>